<reference evidence="1 2" key="1">
    <citation type="journal article" date="2019" name="Philos. Trans. R. Soc. Lond., B, Biol. Sci.">
        <title>Ant behaviour and brain gene expression of defending hosts depend on the ecological success of the intruding social parasite.</title>
        <authorList>
            <person name="Kaur R."/>
            <person name="Stoldt M."/>
            <person name="Jongepier E."/>
            <person name="Feldmeyer B."/>
            <person name="Menzel F."/>
            <person name="Bornberg-Bauer E."/>
            <person name="Foitzik S."/>
        </authorList>
    </citation>
    <scope>NUCLEOTIDE SEQUENCE [LARGE SCALE GENOMIC DNA]</scope>
    <source>
        <tissue evidence="1">Whole body</tissue>
    </source>
</reference>
<keyword evidence="2" id="KW-1185">Reference proteome</keyword>
<name>A0A4S2KNG7_9HYME</name>
<dbReference type="Proteomes" id="UP000310200">
    <property type="component" value="Unassembled WGS sequence"/>
</dbReference>
<organism evidence="1 2">
    <name type="scientific">Temnothorax longispinosus</name>
    <dbReference type="NCBI Taxonomy" id="300112"/>
    <lineage>
        <taxon>Eukaryota</taxon>
        <taxon>Metazoa</taxon>
        <taxon>Ecdysozoa</taxon>
        <taxon>Arthropoda</taxon>
        <taxon>Hexapoda</taxon>
        <taxon>Insecta</taxon>
        <taxon>Pterygota</taxon>
        <taxon>Neoptera</taxon>
        <taxon>Endopterygota</taxon>
        <taxon>Hymenoptera</taxon>
        <taxon>Apocrita</taxon>
        <taxon>Aculeata</taxon>
        <taxon>Formicoidea</taxon>
        <taxon>Formicidae</taxon>
        <taxon>Myrmicinae</taxon>
        <taxon>Temnothorax</taxon>
    </lineage>
</organism>
<dbReference type="STRING" id="300112.A0A4S2KNG7"/>
<proteinExistence type="predicted"/>
<dbReference type="EMBL" id="QBLH01002113">
    <property type="protein sequence ID" value="TGZ49549.1"/>
    <property type="molecule type" value="Genomic_DNA"/>
</dbReference>
<protein>
    <submittedName>
        <fullName evidence="1">Uncharacterized protein</fullName>
    </submittedName>
</protein>
<feature type="non-terminal residue" evidence="1">
    <location>
        <position position="1"/>
    </location>
</feature>
<dbReference type="AlphaFoldDB" id="A0A4S2KNG7"/>
<accession>A0A4S2KNG7</accession>
<gene>
    <name evidence="1" type="ORF">DBV15_12978</name>
</gene>
<comment type="caution">
    <text evidence="1">The sequence shown here is derived from an EMBL/GenBank/DDBJ whole genome shotgun (WGS) entry which is preliminary data.</text>
</comment>
<sequence length="130" mass="14349">VSLSDVLFRARYGYVTAVSESTLKACFGTFAPKHLHNGLKTIELSNYLAVGIFNNGFLSILKMFSVMGIIIGSAARDYAADRDETRLRLAEYRHQAASKEGRLARRKASATQQVLFEEEEGELYGPGLAD</sequence>
<evidence type="ECO:0000313" key="2">
    <source>
        <dbReference type="Proteomes" id="UP000310200"/>
    </source>
</evidence>
<evidence type="ECO:0000313" key="1">
    <source>
        <dbReference type="EMBL" id="TGZ49549.1"/>
    </source>
</evidence>